<keyword evidence="4" id="KW-0413">Isomerase</keyword>
<comment type="caution">
    <text evidence="4">The sequence shown here is derived from an EMBL/GenBank/DDBJ whole genome shotgun (WGS) entry which is preliminary data.</text>
</comment>
<dbReference type="Gene3D" id="3.40.640.10">
    <property type="entry name" value="Type I PLP-dependent aspartate aminotransferase-like (Major domain)"/>
    <property type="match status" value="1"/>
</dbReference>
<dbReference type="EC" id="5.4.3.8" evidence="4"/>
<dbReference type="InterPro" id="IPR015422">
    <property type="entry name" value="PyrdxlP-dep_Trfase_small"/>
</dbReference>
<dbReference type="InterPro" id="IPR005814">
    <property type="entry name" value="Aminotrans_3"/>
</dbReference>
<accession>A0A916NP51</accession>
<reference evidence="4" key="1">
    <citation type="submission" date="2021-04" db="EMBL/GenBank/DDBJ databases">
        <authorList>
            <person name="Rodrigo-Torres L."/>
            <person name="Arahal R. D."/>
            <person name="Lucena T."/>
        </authorList>
    </citation>
    <scope>NUCLEOTIDE SEQUENCE</scope>
    <source>
        <strain evidence="4">CECT 9275</strain>
    </source>
</reference>
<keyword evidence="5" id="KW-1185">Reference proteome</keyword>
<dbReference type="GO" id="GO:0030170">
    <property type="term" value="F:pyridoxal phosphate binding"/>
    <property type="evidence" value="ECO:0007669"/>
    <property type="project" value="InterPro"/>
</dbReference>
<evidence type="ECO:0000256" key="2">
    <source>
        <dbReference type="ARBA" id="ARBA00022898"/>
    </source>
</evidence>
<proteinExistence type="inferred from homology"/>
<name>A0A916NP51_9BACT</name>
<dbReference type="PANTHER" id="PTHR43713">
    <property type="entry name" value="GLUTAMATE-1-SEMIALDEHYDE 2,1-AMINOMUTASE"/>
    <property type="match status" value="1"/>
</dbReference>
<dbReference type="PANTHER" id="PTHR43713:SF3">
    <property type="entry name" value="GLUTAMATE-1-SEMIALDEHYDE 2,1-AMINOMUTASE 1, CHLOROPLASTIC-RELATED"/>
    <property type="match status" value="1"/>
</dbReference>
<dbReference type="InterPro" id="IPR015424">
    <property type="entry name" value="PyrdxlP-dep_Trfase"/>
</dbReference>
<dbReference type="AlphaFoldDB" id="A0A916NP51"/>
<dbReference type="EMBL" id="CAJRAF010000004">
    <property type="protein sequence ID" value="CAG5018773.1"/>
    <property type="molecule type" value="Genomic_DNA"/>
</dbReference>
<protein>
    <submittedName>
        <fullName evidence="4">Glutamate-1-semialdehyde 2,1-aminomutase</fullName>
        <ecNumber evidence="4">5.4.3.8</ecNumber>
    </submittedName>
</protein>
<dbReference type="Pfam" id="PF00202">
    <property type="entry name" value="Aminotran_3"/>
    <property type="match status" value="1"/>
</dbReference>
<keyword evidence="2 3" id="KW-0663">Pyridoxal phosphate</keyword>
<dbReference type="CDD" id="cd00610">
    <property type="entry name" value="OAT_like"/>
    <property type="match status" value="1"/>
</dbReference>
<evidence type="ECO:0000313" key="4">
    <source>
        <dbReference type="EMBL" id="CAG5018773.1"/>
    </source>
</evidence>
<dbReference type="PROSITE" id="PS00600">
    <property type="entry name" value="AA_TRANSFER_CLASS_3"/>
    <property type="match status" value="1"/>
</dbReference>
<comment type="cofactor">
    <cofactor evidence="1">
        <name>pyridoxal 5'-phosphate</name>
        <dbReference type="ChEBI" id="CHEBI:597326"/>
    </cofactor>
</comment>
<dbReference type="InterPro" id="IPR015421">
    <property type="entry name" value="PyrdxlP-dep_Trfase_major"/>
</dbReference>
<comment type="similarity">
    <text evidence="3">Belongs to the class-III pyridoxal-phosphate-dependent aminotransferase family.</text>
</comment>
<dbReference type="RefSeq" id="WP_215242363.1">
    <property type="nucleotide sequence ID" value="NZ_CAJRAF010000004.1"/>
</dbReference>
<dbReference type="Proteomes" id="UP000680038">
    <property type="component" value="Unassembled WGS sequence"/>
</dbReference>
<dbReference type="GO" id="GO:0042286">
    <property type="term" value="F:glutamate-1-semialdehyde 2,1-aminomutase activity"/>
    <property type="evidence" value="ECO:0007669"/>
    <property type="project" value="UniProtKB-EC"/>
</dbReference>
<evidence type="ECO:0000313" key="5">
    <source>
        <dbReference type="Proteomes" id="UP000680038"/>
    </source>
</evidence>
<evidence type="ECO:0000256" key="3">
    <source>
        <dbReference type="RuleBase" id="RU003560"/>
    </source>
</evidence>
<dbReference type="GO" id="GO:0008483">
    <property type="term" value="F:transaminase activity"/>
    <property type="evidence" value="ECO:0007669"/>
    <property type="project" value="InterPro"/>
</dbReference>
<dbReference type="InterPro" id="IPR049704">
    <property type="entry name" value="Aminotrans_3_PPA_site"/>
</dbReference>
<evidence type="ECO:0000256" key="1">
    <source>
        <dbReference type="ARBA" id="ARBA00001933"/>
    </source>
</evidence>
<organism evidence="4 5">
    <name type="scientific">Dyadobacter helix</name>
    <dbReference type="NCBI Taxonomy" id="2822344"/>
    <lineage>
        <taxon>Bacteria</taxon>
        <taxon>Pseudomonadati</taxon>
        <taxon>Bacteroidota</taxon>
        <taxon>Cytophagia</taxon>
        <taxon>Cytophagales</taxon>
        <taxon>Spirosomataceae</taxon>
        <taxon>Dyadobacter</taxon>
    </lineage>
</organism>
<dbReference type="PIRSF" id="PIRSF000521">
    <property type="entry name" value="Transaminase_4ab_Lys_Orn"/>
    <property type="match status" value="1"/>
</dbReference>
<sequence length="433" mass="47880">MKTYQESSVLLERAKKVLASGVSSEFRKYNHPHALFYTHGEGSRIYDVDGNEYLDFTLSQGPLILGHSHPEVLKAVREYSEKGQLFAGQHIREIELAEKINQLIPSAELMRFCLDGSEAVQTAFRVARAKTGRKKFLRFEGHYHGWMDNVCWGISTPSAEALGSRENPNVYPWTQGLPEGVENEFIILPWNDLDLVRKTVSERFSEIAAIITEPVMCNNGCIEPRPGFLEGLREICTEHGIALIFDEVITGFRLSLGGAQQYFGITPDLAIFAKAIASGYAISAIVGKRDWMQLIEDARVIHAGTMNAGNPTVAAALTTITVLETERPHERMFALGQKLMAGLKQAASDTGHSLLVEGPGPMFAISFSLLDKTNEYRDTLSADKGKLGKFIAAMHDEGVRVIGRGLWYISAVHTEADIDHAISTARKVLADMK</sequence>
<dbReference type="SUPFAM" id="SSF53383">
    <property type="entry name" value="PLP-dependent transferases"/>
    <property type="match status" value="1"/>
</dbReference>
<gene>
    <name evidence="4" type="primary">hemL_3</name>
    <name evidence="4" type="ORF">DYBT9275_06068</name>
</gene>
<dbReference type="Gene3D" id="3.90.1150.10">
    <property type="entry name" value="Aspartate Aminotransferase, domain 1"/>
    <property type="match status" value="1"/>
</dbReference>